<dbReference type="CDD" id="cd03801">
    <property type="entry name" value="GT4_PimA-like"/>
    <property type="match status" value="1"/>
</dbReference>
<dbReference type="InterPro" id="IPR001296">
    <property type="entry name" value="Glyco_trans_1"/>
</dbReference>
<dbReference type="EMBL" id="JACNJH010000185">
    <property type="protein sequence ID" value="MBC8362368.1"/>
    <property type="molecule type" value="Genomic_DNA"/>
</dbReference>
<dbReference type="PANTHER" id="PTHR45947:SF3">
    <property type="entry name" value="SULFOQUINOVOSYL TRANSFERASE SQD2"/>
    <property type="match status" value="1"/>
</dbReference>
<feature type="domain" description="Glycosyltransferase subfamily 4-like N-terminal" evidence="2">
    <location>
        <begin position="18"/>
        <end position="196"/>
    </location>
</feature>
<dbReference type="AlphaFoldDB" id="A0A8J6NX63"/>
<dbReference type="SUPFAM" id="SSF53756">
    <property type="entry name" value="UDP-Glycosyltransferase/glycogen phosphorylase"/>
    <property type="match status" value="1"/>
</dbReference>
<sequence>MRIAFLTPEYVTKTSADGGLANYIKKTAKALSLRRCDVWVFVLSDRDTVWQDETVTVCEVKRNVFLHRMRSIFPFLGITQFFSQLASSRRIATKFWEIHKSRPFDILQASSYMAPGYTLLKNGKVPMVCRVSSYTPALRSAYGRKRSFCESLSDWLEVQQVAKAEASFAPSRLVSNIFFKVTGCAPTVIRTPMDIQEPILDYSFFNAHKHRFPYLLVFGTLSRIKGVDLLADVLPDIFEKYRDLSVVFIGRDDGLPSGKKVFAHILESCDSYGDRLFYHPAVQKTQLYSFITNAEAILMPSRVDNYPNACIEAQMFGKPVIGTYDSSLDEMIVDGETGFLAKNADIESIKKAIKKFLNLNSEQREAMRQKIISHIEAIKCEDRVGQLTEFYKEAINNFKVQHGEK</sequence>
<evidence type="ECO:0000313" key="3">
    <source>
        <dbReference type="EMBL" id="MBC8362368.1"/>
    </source>
</evidence>
<evidence type="ECO:0000259" key="1">
    <source>
        <dbReference type="Pfam" id="PF00534"/>
    </source>
</evidence>
<gene>
    <name evidence="3" type="ORF">H8E23_13330</name>
</gene>
<evidence type="ECO:0000259" key="2">
    <source>
        <dbReference type="Pfam" id="PF13439"/>
    </source>
</evidence>
<dbReference type="InterPro" id="IPR050194">
    <property type="entry name" value="Glycosyltransferase_grp1"/>
</dbReference>
<dbReference type="PANTHER" id="PTHR45947">
    <property type="entry name" value="SULFOQUINOVOSYL TRANSFERASE SQD2"/>
    <property type="match status" value="1"/>
</dbReference>
<dbReference type="Pfam" id="PF00534">
    <property type="entry name" value="Glycos_transf_1"/>
    <property type="match status" value="1"/>
</dbReference>
<reference evidence="3 4" key="1">
    <citation type="submission" date="2020-08" db="EMBL/GenBank/DDBJ databases">
        <title>Bridging the membrane lipid divide: bacteria of the FCB group superphylum have the potential to synthesize archaeal ether lipids.</title>
        <authorList>
            <person name="Villanueva L."/>
            <person name="Von Meijenfeldt F.A.B."/>
            <person name="Westbye A.B."/>
            <person name="Yadav S."/>
            <person name="Hopmans E.C."/>
            <person name="Dutilh B.E."/>
            <person name="Sinninghe Damste J.S."/>
        </authorList>
    </citation>
    <scope>NUCLEOTIDE SEQUENCE [LARGE SCALE GENOMIC DNA]</scope>
    <source>
        <strain evidence="3">NIOZ-UU30</strain>
    </source>
</reference>
<dbReference type="Gene3D" id="3.40.50.2000">
    <property type="entry name" value="Glycogen Phosphorylase B"/>
    <property type="match status" value="2"/>
</dbReference>
<feature type="domain" description="Glycosyl transferase family 1" evidence="1">
    <location>
        <begin position="204"/>
        <end position="370"/>
    </location>
</feature>
<protein>
    <submittedName>
        <fullName evidence="3">Glycosyltransferase family 4 protein</fullName>
    </submittedName>
</protein>
<name>A0A8J6NX63_9BACT</name>
<accession>A0A8J6NX63</accession>
<evidence type="ECO:0000313" key="4">
    <source>
        <dbReference type="Proteomes" id="UP000603434"/>
    </source>
</evidence>
<comment type="caution">
    <text evidence="3">The sequence shown here is derived from an EMBL/GenBank/DDBJ whole genome shotgun (WGS) entry which is preliminary data.</text>
</comment>
<proteinExistence type="predicted"/>
<dbReference type="Proteomes" id="UP000603434">
    <property type="component" value="Unassembled WGS sequence"/>
</dbReference>
<dbReference type="InterPro" id="IPR028098">
    <property type="entry name" value="Glyco_trans_4-like_N"/>
</dbReference>
<dbReference type="Pfam" id="PF13439">
    <property type="entry name" value="Glyco_transf_4"/>
    <property type="match status" value="1"/>
</dbReference>
<organism evidence="3 4">
    <name type="scientific">Candidatus Desulfatibia profunda</name>
    <dbReference type="NCBI Taxonomy" id="2841695"/>
    <lineage>
        <taxon>Bacteria</taxon>
        <taxon>Pseudomonadati</taxon>
        <taxon>Thermodesulfobacteriota</taxon>
        <taxon>Desulfobacteria</taxon>
        <taxon>Desulfobacterales</taxon>
        <taxon>Desulfobacterales incertae sedis</taxon>
        <taxon>Candidatus Desulfatibia</taxon>
    </lineage>
</organism>
<dbReference type="GO" id="GO:0016758">
    <property type="term" value="F:hexosyltransferase activity"/>
    <property type="evidence" value="ECO:0007669"/>
    <property type="project" value="TreeGrafter"/>
</dbReference>